<evidence type="ECO:0000256" key="1">
    <source>
        <dbReference type="SAM" id="MobiDB-lite"/>
    </source>
</evidence>
<protein>
    <submittedName>
        <fullName evidence="2">Uncharacterized protein</fullName>
    </submittedName>
</protein>
<comment type="caution">
    <text evidence="2">The sequence shown here is derived from an EMBL/GenBank/DDBJ whole genome shotgun (WGS) entry which is preliminary data.</text>
</comment>
<feature type="region of interest" description="Disordered" evidence="1">
    <location>
        <begin position="17"/>
        <end position="76"/>
    </location>
</feature>
<dbReference type="Proteomes" id="UP000821866">
    <property type="component" value="Chromosome 6"/>
</dbReference>
<feature type="compositionally biased region" description="Basic and acidic residues" evidence="1">
    <location>
        <begin position="53"/>
        <end position="62"/>
    </location>
</feature>
<reference evidence="2" key="1">
    <citation type="journal article" date="2020" name="Cell">
        <title>Large-Scale Comparative Analyses of Tick Genomes Elucidate Their Genetic Diversity and Vector Capacities.</title>
        <authorList>
            <consortium name="Tick Genome and Microbiome Consortium (TIGMIC)"/>
            <person name="Jia N."/>
            <person name="Wang J."/>
            <person name="Shi W."/>
            <person name="Du L."/>
            <person name="Sun Y."/>
            <person name="Zhan W."/>
            <person name="Jiang J.F."/>
            <person name="Wang Q."/>
            <person name="Zhang B."/>
            <person name="Ji P."/>
            <person name="Bell-Sakyi L."/>
            <person name="Cui X.M."/>
            <person name="Yuan T.T."/>
            <person name="Jiang B.G."/>
            <person name="Yang W.F."/>
            <person name="Lam T.T."/>
            <person name="Chang Q.C."/>
            <person name="Ding S.J."/>
            <person name="Wang X.J."/>
            <person name="Zhu J.G."/>
            <person name="Ruan X.D."/>
            <person name="Zhao L."/>
            <person name="Wei J.T."/>
            <person name="Ye R.Z."/>
            <person name="Que T.C."/>
            <person name="Du C.H."/>
            <person name="Zhou Y.H."/>
            <person name="Cheng J.X."/>
            <person name="Dai P.F."/>
            <person name="Guo W.B."/>
            <person name="Han X.H."/>
            <person name="Huang E.J."/>
            <person name="Li L.F."/>
            <person name="Wei W."/>
            <person name="Gao Y.C."/>
            <person name="Liu J.Z."/>
            <person name="Shao H.Z."/>
            <person name="Wang X."/>
            <person name="Wang C.C."/>
            <person name="Yang T.C."/>
            <person name="Huo Q.B."/>
            <person name="Li W."/>
            <person name="Chen H.Y."/>
            <person name="Chen S.E."/>
            <person name="Zhou L.G."/>
            <person name="Ni X.B."/>
            <person name="Tian J.H."/>
            <person name="Sheng Y."/>
            <person name="Liu T."/>
            <person name="Pan Y.S."/>
            <person name="Xia L.Y."/>
            <person name="Li J."/>
            <person name="Zhao F."/>
            <person name="Cao W.C."/>
        </authorList>
    </citation>
    <scope>NUCLEOTIDE SEQUENCE</scope>
    <source>
        <strain evidence="2">Rmic-2018</strain>
    </source>
</reference>
<proteinExistence type="predicted"/>
<evidence type="ECO:0000313" key="2">
    <source>
        <dbReference type="EMBL" id="KAH8023750.1"/>
    </source>
</evidence>
<evidence type="ECO:0000313" key="3">
    <source>
        <dbReference type="Proteomes" id="UP000821866"/>
    </source>
</evidence>
<sequence length="397" mass="44158">MTTRVWLLLGRRTAGTPSFHAEEKKNLQKSQEEPEKGLEKKNEKSAGHPLADAARDSQVKRDFQRRKRRGPTPFPKEDIKVILRPHKGLTVKNLFGSELSMAVIEACQNSFGGESFLLRAHPGSNIIILSTPHEQLAGRLREINQLKIRGRIHPFNAYVADPEHVLRGIVHGLPPGTTQADLMANLRIRTQGVKIERARMLGSSKSAIITFTGDVLPSHLKLVLRRNSWSDYHIIATTLPLASLCQAERKVGIKNRDKFLELQTASQETDGYDDWLTALAADLDAAMQSITTMPINPDVVPPLLHLWDTRSACVKRVATSEEPVFSPVDRRHPVKQGPRSRSQGTSGKTSRELRTASREVDGYDDSLAALTANLYATTQSITTTPINPDMDPHLLHL</sequence>
<dbReference type="EMBL" id="JABSTU010000008">
    <property type="protein sequence ID" value="KAH8023750.1"/>
    <property type="molecule type" value="Genomic_DNA"/>
</dbReference>
<keyword evidence="3" id="KW-1185">Reference proteome</keyword>
<feature type="region of interest" description="Disordered" evidence="1">
    <location>
        <begin position="324"/>
        <end position="360"/>
    </location>
</feature>
<gene>
    <name evidence="2" type="ORF">HPB51_016489</name>
</gene>
<feature type="compositionally biased region" description="Basic and acidic residues" evidence="1">
    <location>
        <begin position="349"/>
        <end position="360"/>
    </location>
</feature>
<dbReference type="AlphaFoldDB" id="A0A9J6DNY1"/>
<reference evidence="2" key="2">
    <citation type="submission" date="2021-09" db="EMBL/GenBank/DDBJ databases">
        <authorList>
            <person name="Jia N."/>
            <person name="Wang J."/>
            <person name="Shi W."/>
            <person name="Du L."/>
            <person name="Sun Y."/>
            <person name="Zhan W."/>
            <person name="Jiang J."/>
            <person name="Wang Q."/>
            <person name="Zhang B."/>
            <person name="Ji P."/>
            <person name="Sakyi L.B."/>
            <person name="Cui X."/>
            <person name="Yuan T."/>
            <person name="Jiang B."/>
            <person name="Yang W."/>
            <person name="Lam T.T.-Y."/>
            <person name="Chang Q."/>
            <person name="Ding S."/>
            <person name="Wang X."/>
            <person name="Zhu J."/>
            <person name="Ruan X."/>
            <person name="Zhao L."/>
            <person name="Wei J."/>
            <person name="Que T."/>
            <person name="Du C."/>
            <person name="Cheng J."/>
            <person name="Dai P."/>
            <person name="Han X."/>
            <person name="Huang E."/>
            <person name="Gao Y."/>
            <person name="Liu J."/>
            <person name="Shao H."/>
            <person name="Ye R."/>
            <person name="Li L."/>
            <person name="Wei W."/>
            <person name="Wang X."/>
            <person name="Wang C."/>
            <person name="Huo Q."/>
            <person name="Li W."/>
            <person name="Guo W."/>
            <person name="Chen H."/>
            <person name="Chen S."/>
            <person name="Zhou L."/>
            <person name="Zhou L."/>
            <person name="Ni X."/>
            <person name="Tian J."/>
            <person name="Zhou Y."/>
            <person name="Sheng Y."/>
            <person name="Liu T."/>
            <person name="Pan Y."/>
            <person name="Xia L."/>
            <person name="Li J."/>
            <person name="Zhao F."/>
            <person name="Cao W."/>
        </authorList>
    </citation>
    <scope>NUCLEOTIDE SEQUENCE</scope>
    <source>
        <strain evidence="2">Rmic-2018</strain>
        <tissue evidence="2">Larvae</tissue>
    </source>
</reference>
<accession>A0A9J6DNY1</accession>
<feature type="compositionally biased region" description="Basic and acidic residues" evidence="1">
    <location>
        <begin position="20"/>
        <end position="46"/>
    </location>
</feature>
<name>A0A9J6DNY1_RHIMP</name>
<feature type="compositionally biased region" description="Polar residues" evidence="1">
    <location>
        <begin position="339"/>
        <end position="348"/>
    </location>
</feature>
<organism evidence="2 3">
    <name type="scientific">Rhipicephalus microplus</name>
    <name type="common">Cattle tick</name>
    <name type="synonym">Boophilus microplus</name>
    <dbReference type="NCBI Taxonomy" id="6941"/>
    <lineage>
        <taxon>Eukaryota</taxon>
        <taxon>Metazoa</taxon>
        <taxon>Ecdysozoa</taxon>
        <taxon>Arthropoda</taxon>
        <taxon>Chelicerata</taxon>
        <taxon>Arachnida</taxon>
        <taxon>Acari</taxon>
        <taxon>Parasitiformes</taxon>
        <taxon>Ixodida</taxon>
        <taxon>Ixodoidea</taxon>
        <taxon>Ixodidae</taxon>
        <taxon>Rhipicephalinae</taxon>
        <taxon>Rhipicephalus</taxon>
        <taxon>Boophilus</taxon>
    </lineage>
</organism>